<proteinExistence type="predicted"/>
<comment type="caution">
    <text evidence="10">The sequence shown here is derived from an EMBL/GenBank/DDBJ whole genome shotgun (WGS) entry which is preliminary data.</text>
</comment>
<evidence type="ECO:0000313" key="11">
    <source>
        <dbReference type="Proteomes" id="UP000234579"/>
    </source>
</evidence>
<evidence type="ECO:0000259" key="9">
    <source>
        <dbReference type="Pfam" id="PF06458"/>
    </source>
</evidence>
<reference evidence="11" key="1">
    <citation type="submission" date="2017-12" db="EMBL/GenBank/DDBJ databases">
        <authorList>
            <person name="Christensen H."/>
        </authorList>
    </citation>
    <scope>NUCLEOTIDE SEQUENCE [LARGE SCALE GENOMIC DNA]</scope>
    <source>
        <strain evidence="11">268A</strain>
    </source>
</reference>
<dbReference type="Pfam" id="PF06458">
    <property type="entry name" value="MucBP"/>
    <property type="match status" value="3"/>
</dbReference>
<evidence type="ECO:0000256" key="1">
    <source>
        <dbReference type="ARBA" id="ARBA00004191"/>
    </source>
</evidence>
<dbReference type="SUPFAM" id="SSF49401">
    <property type="entry name" value="Bacterial adhesins"/>
    <property type="match status" value="2"/>
</dbReference>
<keyword evidence="8" id="KW-1133">Transmembrane helix</keyword>
<dbReference type="InterPro" id="IPR009459">
    <property type="entry name" value="MucBP_dom"/>
</dbReference>
<dbReference type="Gene3D" id="2.60.40.1280">
    <property type="match status" value="1"/>
</dbReference>
<feature type="region of interest" description="Disordered" evidence="7">
    <location>
        <begin position="45"/>
        <end position="132"/>
    </location>
</feature>
<feature type="domain" description="MucBP" evidence="9">
    <location>
        <begin position="582"/>
        <end position="655"/>
    </location>
</feature>
<dbReference type="GO" id="GO:0007155">
    <property type="term" value="P:cell adhesion"/>
    <property type="evidence" value="ECO:0007669"/>
    <property type="project" value="InterPro"/>
</dbReference>
<dbReference type="AlphaFoldDB" id="A0A2I2A8K8"/>
<evidence type="ECO:0000256" key="8">
    <source>
        <dbReference type="SAM" id="Phobius"/>
    </source>
</evidence>
<dbReference type="RefSeq" id="WP_180754216.1">
    <property type="nucleotide sequence ID" value="NZ_PKGI01000052.1"/>
</dbReference>
<feature type="transmembrane region" description="Helical" evidence="8">
    <location>
        <begin position="21"/>
        <end position="41"/>
    </location>
</feature>
<dbReference type="EMBL" id="PKGI01000052">
    <property type="protein sequence ID" value="PLA75720.1"/>
    <property type="molecule type" value="Genomic_DNA"/>
</dbReference>
<evidence type="ECO:0000256" key="6">
    <source>
        <dbReference type="ARBA" id="ARBA00023088"/>
    </source>
</evidence>
<evidence type="ECO:0000256" key="5">
    <source>
        <dbReference type="ARBA" id="ARBA00022737"/>
    </source>
</evidence>
<keyword evidence="8" id="KW-0472">Membrane</keyword>
<dbReference type="InterPro" id="IPR011252">
    <property type="entry name" value="Fibrogen-bd_dom1"/>
</dbReference>
<evidence type="ECO:0000256" key="4">
    <source>
        <dbReference type="ARBA" id="ARBA00022729"/>
    </source>
</evidence>
<keyword evidence="2" id="KW-0134">Cell wall</keyword>
<evidence type="ECO:0000256" key="3">
    <source>
        <dbReference type="ARBA" id="ARBA00022525"/>
    </source>
</evidence>
<sequence>MFRDKSNKDLKFAIRKKKNGGGAASFVIGSAVLGGLMVSGITNASANTTTTSDSTSASTTSAASSSATDKKEVTLNGTATPATASSEETSAAETTTAAPASEVTPDSSVATTATDTSASSATATSEEAPAGEGKVVVKYVDESSNQVVMSKSLVGNVGESYDTTAVELPAGYALAGSTSIEKTKGTYTKDPITVTYTVKKISNTEAATQALASTAAVPTDQLATNKVSISNVHFNKSVVKESQGLDIDYDYDWTGKGLVKGDTLVSEMPAAFTSITKLVETPFYSGNDEIGVLVLDYTNHKIYTRFTGEMDPNKIYNGSISIATFVDRNHFKEVENDEMIQLKMPDGTTVERPLHVTFDAAQISPQLTLVSVYANESKDNPDKSMDVKWVTTINKAGVDLNKAVVYLSPDTVVGIHPEFTKTVYDREGNLIGDESSSYKAINPEYDSNALYKINKDSIEVYEANIHDSMGYEVTKKLVAGTDYKLVEDSSSPNAYVIEFIGDYVKTNKSFVITYGGRVADSSSGQVAINQAVTDSLLAYYEGPYNKYTDEYAGPFQALWNEAVITVNNPSVKGGAQDITGSVTVVHIDASTGKVLKTEDYAKTTDGQIAHDVEQGTGYVTAPEEFAGYKYTTMGYQSAPAEGFVKQGIQRVVYLYVPADKKGSVDVVHKTTDGQILADVKPVVTDVNVGTAYDTEKGKFDGYHFVGMAEDSAAADGVVSEGIKHVIYLYEKDPEVKKGSVDVKYVDRATGEVLPFDEAALTTVKD</sequence>
<feature type="domain" description="MucBP" evidence="9">
    <location>
        <begin position="664"/>
        <end position="730"/>
    </location>
</feature>
<evidence type="ECO:0000313" key="10">
    <source>
        <dbReference type="EMBL" id="PLA75720.1"/>
    </source>
</evidence>
<keyword evidence="6" id="KW-0572">Peptidoglycan-anchor</keyword>
<dbReference type="InterPro" id="IPR008966">
    <property type="entry name" value="Adhesion_dom_sf"/>
</dbReference>
<gene>
    <name evidence="10" type="ORF">CYR79_09875</name>
</gene>
<organism evidence="10 11">
    <name type="scientific">Ligilactobacillus agilis</name>
    <dbReference type="NCBI Taxonomy" id="1601"/>
    <lineage>
        <taxon>Bacteria</taxon>
        <taxon>Bacillati</taxon>
        <taxon>Bacillota</taxon>
        <taxon>Bacilli</taxon>
        <taxon>Lactobacillales</taxon>
        <taxon>Lactobacillaceae</taxon>
        <taxon>Ligilactobacillus</taxon>
    </lineage>
</organism>
<evidence type="ECO:0000256" key="7">
    <source>
        <dbReference type="SAM" id="MobiDB-lite"/>
    </source>
</evidence>
<evidence type="ECO:0000256" key="2">
    <source>
        <dbReference type="ARBA" id="ARBA00022512"/>
    </source>
</evidence>
<name>A0A2I2A8K8_9LACO</name>
<feature type="non-terminal residue" evidence="10">
    <location>
        <position position="765"/>
    </location>
</feature>
<dbReference type="Proteomes" id="UP000234579">
    <property type="component" value="Unassembled WGS sequence"/>
</dbReference>
<keyword evidence="5" id="KW-0677">Repeat</keyword>
<protein>
    <recommendedName>
        <fullName evidence="9">MucBP domain-containing protein</fullName>
    </recommendedName>
</protein>
<dbReference type="Gene3D" id="3.10.20.320">
    <property type="entry name" value="Putative peptidoglycan bound protein (lpxtg motif)"/>
    <property type="match status" value="2"/>
</dbReference>
<keyword evidence="3" id="KW-0964">Secreted</keyword>
<accession>A0A2I2A8K8</accession>
<keyword evidence="8" id="KW-0812">Transmembrane</keyword>
<feature type="compositionally biased region" description="Low complexity" evidence="7">
    <location>
        <begin position="45"/>
        <end position="67"/>
    </location>
</feature>
<feature type="compositionally biased region" description="Low complexity" evidence="7">
    <location>
        <begin position="78"/>
        <end position="130"/>
    </location>
</feature>
<keyword evidence="4" id="KW-0732">Signal</keyword>
<feature type="domain" description="MucBP" evidence="9">
    <location>
        <begin position="134"/>
        <end position="197"/>
    </location>
</feature>
<comment type="subcellular location">
    <subcellularLocation>
        <location evidence="1">Secreted</location>
        <location evidence="1">Cell wall</location>
    </subcellularLocation>
</comment>